<feature type="non-terminal residue" evidence="3">
    <location>
        <position position="243"/>
    </location>
</feature>
<evidence type="ECO:0000313" key="3">
    <source>
        <dbReference type="EMBL" id="KAL0168506.1"/>
    </source>
</evidence>
<dbReference type="InterPro" id="IPR001304">
    <property type="entry name" value="C-type_lectin-like"/>
</dbReference>
<name>A0ABD0P4I8_CIRMR</name>
<dbReference type="InterPro" id="IPR013087">
    <property type="entry name" value="Znf_C2H2_type"/>
</dbReference>
<evidence type="ECO:0000256" key="1">
    <source>
        <dbReference type="SAM" id="MobiDB-lite"/>
    </source>
</evidence>
<dbReference type="Gene3D" id="3.10.100.10">
    <property type="entry name" value="Mannose-Binding Protein A, subunit A"/>
    <property type="match status" value="1"/>
</dbReference>
<dbReference type="InterPro" id="IPR016186">
    <property type="entry name" value="C-type_lectin-like/link_sf"/>
</dbReference>
<evidence type="ECO:0000313" key="4">
    <source>
        <dbReference type="Proteomes" id="UP001529510"/>
    </source>
</evidence>
<protein>
    <recommendedName>
        <fullName evidence="2">C-type lectin domain-containing protein</fullName>
    </recommendedName>
</protein>
<sequence length="243" mass="27035">FHCQSCFKELTTITSRNVHLIVHNLSSDYWVGLRKSYNGSFPWAKWSNGDPVTYQNWYPGHPVPNKEKKLIPVCSSTTQSPLSTHPSITTPTSTTVMPLQTTTVTAAPMTSTIFQTSTSKDTCPLLAEMLFCLNMTCYELESAISDCNKTPTATPNTTYTTTPKTTTYTTTPKTTTFSTTFNPATNSTTTESTTTESTTSSNCIFEPEPDPEHYIEDACVVLLRFGMWKEDVCNKSLPFICYD</sequence>
<keyword evidence="4" id="KW-1185">Reference proteome</keyword>
<organism evidence="3 4">
    <name type="scientific">Cirrhinus mrigala</name>
    <name type="common">Mrigala</name>
    <dbReference type="NCBI Taxonomy" id="683832"/>
    <lineage>
        <taxon>Eukaryota</taxon>
        <taxon>Metazoa</taxon>
        <taxon>Chordata</taxon>
        <taxon>Craniata</taxon>
        <taxon>Vertebrata</taxon>
        <taxon>Euteleostomi</taxon>
        <taxon>Actinopterygii</taxon>
        <taxon>Neopterygii</taxon>
        <taxon>Teleostei</taxon>
        <taxon>Ostariophysi</taxon>
        <taxon>Cypriniformes</taxon>
        <taxon>Cyprinidae</taxon>
        <taxon>Labeoninae</taxon>
        <taxon>Labeonini</taxon>
        <taxon>Cirrhinus</taxon>
    </lineage>
</organism>
<accession>A0ABD0P4I8</accession>
<evidence type="ECO:0000259" key="2">
    <source>
        <dbReference type="PROSITE" id="PS50041"/>
    </source>
</evidence>
<dbReference type="PROSITE" id="PS00028">
    <property type="entry name" value="ZINC_FINGER_C2H2_1"/>
    <property type="match status" value="1"/>
</dbReference>
<feature type="domain" description="C-type lectin" evidence="2">
    <location>
        <begin position="1"/>
        <end position="62"/>
    </location>
</feature>
<comment type="caution">
    <text evidence="3">The sequence shown here is derived from an EMBL/GenBank/DDBJ whole genome shotgun (WGS) entry which is preliminary data.</text>
</comment>
<dbReference type="EMBL" id="JAMKFB020000018">
    <property type="protein sequence ID" value="KAL0168506.1"/>
    <property type="molecule type" value="Genomic_DNA"/>
</dbReference>
<feature type="region of interest" description="Disordered" evidence="1">
    <location>
        <begin position="180"/>
        <end position="202"/>
    </location>
</feature>
<feature type="non-terminal residue" evidence="3">
    <location>
        <position position="1"/>
    </location>
</feature>
<dbReference type="PROSITE" id="PS50041">
    <property type="entry name" value="C_TYPE_LECTIN_2"/>
    <property type="match status" value="1"/>
</dbReference>
<dbReference type="SUPFAM" id="SSF56436">
    <property type="entry name" value="C-type lectin-like"/>
    <property type="match status" value="2"/>
</dbReference>
<proteinExistence type="predicted"/>
<dbReference type="InterPro" id="IPR016187">
    <property type="entry name" value="CTDL_fold"/>
</dbReference>
<gene>
    <name evidence="3" type="ORF">M9458_036728</name>
</gene>
<dbReference type="Proteomes" id="UP001529510">
    <property type="component" value="Unassembled WGS sequence"/>
</dbReference>
<reference evidence="3 4" key="1">
    <citation type="submission" date="2024-05" db="EMBL/GenBank/DDBJ databases">
        <title>Genome sequencing and assembly of Indian major carp, Cirrhinus mrigala (Hamilton, 1822).</title>
        <authorList>
            <person name="Mohindra V."/>
            <person name="Chowdhury L.M."/>
            <person name="Lal K."/>
            <person name="Jena J.K."/>
        </authorList>
    </citation>
    <scope>NUCLEOTIDE SEQUENCE [LARGE SCALE GENOMIC DNA]</scope>
    <source>
        <strain evidence="3">CM1030</strain>
        <tissue evidence="3">Blood</tissue>
    </source>
</reference>
<dbReference type="AlphaFoldDB" id="A0ABD0P4I8"/>
<dbReference type="CDD" id="cd00037">
    <property type="entry name" value="CLECT"/>
    <property type="match status" value="1"/>
</dbReference>